<reference evidence="1" key="1">
    <citation type="submission" date="2018-07" db="EMBL/GenBank/DDBJ databases">
        <authorList>
            <consortium name="PulseNet: The National Subtyping Network for Foodborne Disease Surveillance"/>
            <person name="Tarr C.L."/>
            <person name="Trees E."/>
            <person name="Katz L.S."/>
            <person name="Carleton-Romer H.A."/>
            <person name="Stroika S."/>
            <person name="Kucerova Z."/>
            <person name="Roache K.F."/>
            <person name="Sabol A.L."/>
            <person name="Besser J."/>
            <person name="Gerner-Smidt P."/>
        </authorList>
    </citation>
    <scope>NUCLEOTIDE SEQUENCE [LARGE SCALE GENOMIC DNA]</scope>
    <source>
        <strain evidence="1">2012K-0227</strain>
    </source>
</reference>
<dbReference type="Proteomes" id="UP000839924">
    <property type="component" value="Unassembled WGS sequence"/>
</dbReference>
<evidence type="ECO:0000313" key="1">
    <source>
        <dbReference type="EMBL" id="EBP1762451.1"/>
    </source>
</evidence>
<dbReference type="AlphaFoldDB" id="A0A5U2RDM1"/>
<comment type="caution">
    <text evidence="1">The sequence shown here is derived from an EMBL/GenBank/DDBJ whole genome shotgun (WGS) entry which is preliminary data.</text>
</comment>
<proteinExistence type="predicted"/>
<name>A0A5U2RDM1_SALER</name>
<protein>
    <submittedName>
        <fullName evidence="1">AsnC family protein</fullName>
    </submittedName>
</protein>
<dbReference type="EMBL" id="AAGKWS010000003">
    <property type="protein sequence ID" value="EBP1762451.1"/>
    <property type="molecule type" value="Genomic_DNA"/>
</dbReference>
<sequence length="179" mass="21057">MPMILKPLGTLGKCPAHNRTWTQEDDELLTAMHSSMTYEEMARQLGRSTSATRHRAMRLRMAGKLPYKHHYFTPEQDKFIRDNHQTMTVRKMAEVLSKHPYTVMKRARKMGITFAKFGDLHHKTKHPDSDVELIRELHDYGISFAEIARKFELYPGTVYYLYHYRLTAADAIAREYLPR</sequence>
<accession>A0A5U2RDM1</accession>
<gene>
    <name evidence="1" type="ORF">ND68_08590</name>
</gene>
<organism evidence="1">
    <name type="scientific">Salmonella enterica</name>
    <name type="common">Salmonella choleraesuis</name>
    <dbReference type="NCBI Taxonomy" id="28901"/>
    <lineage>
        <taxon>Bacteria</taxon>
        <taxon>Pseudomonadati</taxon>
        <taxon>Pseudomonadota</taxon>
        <taxon>Gammaproteobacteria</taxon>
        <taxon>Enterobacterales</taxon>
        <taxon>Enterobacteriaceae</taxon>
        <taxon>Salmonella</taxon>
    </lineage>
</organism>